<feature type="transmembrane region" description="Helical" evidence="1">
    <location>
        <begin position="57"/>
        <end position="76"/>
    </location>
</feature>
<dbReference type="OrthoDB" id="203796at2759"/>
<keyword evidence="1" id="KW-0812">Transmembrane</keyword>
<dbReference type="Proteomes" id="UP000277580">
    <property type="component" value="Unassembled WGS sequence"/>
</dbReference>
<dbReference type="AlphaFoldDB" id="A0A3N4L1T5"/>
<dbReference type="InParanoid" id="A0A3N4L1T5"/>
<reference evidence="2 3" key="1">
    <citation type="journal article" date="2018" name="Nat. Ecol. Evol.">
        <title>Pezizomycetes genomes reveal the molecular basis of ectomycorrhizal truffle lifestyle.</title>
        <authorList>
            <person name="Murat C."/>
            <person name="Payen T."/>
            <person name="Noel B."/>
            <person name="Kuo A."/>
            <person name="Morin E."/>
            <person name="Chen J."/>
            <person name="Kohler A."/>
            <person name="Krizsan K."/>
            <person name="Balestrini R."/>
            <person name="Da Silva C."/>
            <person name="Montanini B."/>
            <person name="Hainaut M."/>
            <person name="Levati E."/>
            <person name="Barry K.W."/>
            <person name="Belfiori B."/>
            <person name="Cichocki N."/>
            <person name="Clum A."/>
            <person name="Dockter R.B."/>
            <person name="Fauchery L."/>
            <person name="Guy J."/>
            <person name="Iotti M."/>
            <person name="Le Tacon F."/>
            <person name="Lindquist E.A."/>
            <person name="Lipzen A."/>
            <person name="Malagnac F."/>
            <person name="Mello A."/>
            <person name="Molinier V."/>
            <person name="Miyauchi S."/>
            <person name="Poulain J."/>
            <person name="Riccioni C."/>
            <person name="Rubini A."/>
            <person name="Sitrit Y."/>
            <person name="Splivallo R."/>
            <person name="Traeger S."/>
            <person name="Wang M."/>
            <person name="Zifcakova L."/>
            <person name="Wipf D."/>
            <person name="Zambonelli A."/>
            <person name="Paolocci F."/>
            <person name="Nowrousian M."/>
            <person name="Ottonello S."/>
            <person name="Baldrian P."/>
            <person name="Spatafora J.W."/>
            <person name="Henrissat B."/>
            <person name="Nagy L.G."/>
            <person name="Aury J.M."/>
            <person name="Wincker P."/>
            <person name="Grigoriev I.V."/>
            <person name="Bonfante P."/>
            <person name="Martin F.M."/>
        </authorList>
    </citation>
    <scope>NUCLEOTIDE SEQUENCE [LARGE SCALE GENOMIC DNA]</scope>
    <source>
        <strain evidence="2 3">CCBAS932</strain>
    </source>
</reference>
<sequence length="196" mass="22577">MKKSCVGWDLEWLGSNIEALIRATNYRGRIRVDFPVFEARVEIFPANRISFMRKNEYWRWFFYLTFLWTLAWPYLWCFTKRYHVAETVWNYLHVRPGSRVAPVTEAEWLKLGWGEAIKRAAKARRTGRVTHHDLEEVLNRAAAGPQGELVRTPKTGNPTVDTALGFIAGVGAIANDMRLSSSEIIGWGADENSEEE</sequence>
<keyword evidence="1" id="KW-1133">Transmembrane helix</keyword>
<dbReference type="EMBL" id="ML119107">
    <property type="protein sequence ID" value="RPB16774.1"/>
    <property type="molecule type" value="Genomic_DNA"/>
</dbReference>
<protein>
    <submittedName>
        <fullName evidence="2">Uncharacterized protein</fullName>
    </submittedName>
</protein>
<evidence type="ECO:0000313" key="3">
    <source>
        <dbReference type="Proteomes" id="UP000277580"/>
    </source>
</evidence>
<organism evidence="2 3">
    <name type="scientific">Morchella conica CCBAS932</name>
    <dbReference type="NCBI Taxonomy" id="1392247"/>
    <lineage>
        <taxon>Eukaryota</taxon>
        <taxon>Fungi</taxon>
        <taxon>Dikarya</taxon>
        <taxon>Ascomycota</taxon>
        <taxon>Pezizomycotina</taxon>
        <taxon>Pezizomycetes</taxon>
        <taxon>Pezizales</taxon>
        <taxon>Morchellaceae</taxon>
        <taxon>Morchella</taxon>
    </lineage>
</organism>
<dbReference type="PANTHER" id="PTHR37848:SF1">
    <property type="entry name" value="SUN DOMAIN-CONTAINING PROTEIN"/>
    <property type="match status" value="1"/>
</dbReference>
<name>A0A3N4L1T5_9PEZI</name>
<gene>
    <name evidence="2" type="ORF">P167DRAFT_531721</name>
</gene>
<proteinExistence type="predicted"/>
<keyword evidence="1" id="KW-0472">Membrane</keyword>
<evidence type="ECO:0000256" key="1">
    <source>
        <dbReference type="SAM" id="Phobius"/>
    </source>
</evidence>
<dbReference type="PANTHER" id="PTHR37848">
    <property type="entry name" value="EXPRESSED PROTEIN"/>
    <property type="match status" value="1"/>
</dbReference>
<accession>A0A3N4L1T5</accession>
<keyword evidence="3" id="KW-1185">Reference proteome</keyword>
<evidence type="ECO:0000313" key="2">
    <source>
        <dbReference type="EMBL" id="RPB16774.1"/>
    </source>
</evidence>